<dbReference type="AlphaFoldDB" id="A0AA88QFJ5"/>
<comment type="caution">
    <text evidence="2">The sequence shown here is derived from an EMBL/GenBank/DDBJ whole genome shotgun (WGS) entry which is preliminary data.</text>
</comment>
<gene>
    <name evidence="2" type="ORF">Q8A67_004010</name>
</gene>
<protein>
    <submittedName>
        <fullName evidence="2">Uncharacterized protein</fullName>
    </submittedName>
</protein>
<sequence length="69" mass="7687">MVRSCSHACDVTVPSIPKSSWNLRKESGGRKDKTSRQQSRTSMVKHVLIISGLVFVNATDDQLNILVFL</sequence>
<accession>A0AA88QFJ5</accession>
<dbReference type="Proteomes" id="UP001187343">
    <property type="component" value="Unassembled WGS sequence"/>
</dbReference>
<dbReference type="EMBL" id="JAUYZG010000003">
    <property type="protein sequence ID" value="KAK2911877.1"/>
    <property type="molecule type" value="Genomic_DNA"/>
</dbReference>
<evidence type="ECO:0000256" key="1">
    <source>
        <dbReference type="SAM" id="MobiDB-lite"/>
    </source>
</evidence>
<feature type="compositionally biased region" description="Basic and acidic residues" evidence="1">
    <location>
        <begin position="23"/>
        <end position="35"/>
    </location>
</feature>
<feature type="region of interest" description="Disordered" evidence="1">
    <location>
        <begin position="20"/>
        <end position="40"/>
    </location>
</feature>
<keyword evidence="3" id="KW-1185">Reference proteome</keyword>
<organism evidence="2 3">
    <name type="scientific">Cirrhinus molitorella</name>
    <name type="common">mud carp</name>
    <dbReference type="NCBI Taxonomy" id="172907"/>
    <lineage>
        <taxon>Eukaryota</taxon>
        <taxon>Metazoa</taxon>
        <taxon>Chordata</taxon>
        <taxon>Craniata</taxon>
        <taxon>Vertebrata</taxon>
        <taxon>Euteleostomi</taxon>
        <taxon>Actinopterygii</taxon>
        <taxon>Neopterygii</taxon>
        <taxon>Teleostei</taxon>
        <taxon>Ostariophysi</taxon>
        <taxon>Cypriniformes</taxon>
        <taxon>Cyprinidae</taxon>
        <taxon>Labeoninae</taxon>
        <taxon>Labeonini</taxon>
        <taxon>Cirrhinus</taxon>
    </lineage>
</organism>
<proteinExistence type="predicted"/>
<name>A0AA88QFJ5_9TELE</name>
<evidence type="ECO:0000313" key="2">
    <source>
        <dbReference type="EMBL" id="KAK2911877.1"/>
    </source>
</evidence>
<reference evidence="2" key="1">
    <citation type="submission" date="2023-08" db="EMBL/GenBank/DDBJ databases">
        <title>Chromosome-level Genome Assembly of mud carp (Cirrhinus molitorella).</title>
        <authorList>
            <person name="Liu H."/>
        </authorList>
    </citation>
    <scope>NUCLEOTIDE SEQUENCE</scope>
    <source>
        <strain evidence="2">Prfri</strain>
        <tissue evidence="2">Muscle</tissue>
    </source>
</reference>
<evidence type="ECO:0000313" key="3">
    <source>
        <dbReference type="Proteomes" id="UP001187343"/>
    </source>
</evidence>